<protein>
    <submittedName>
        <fullName evidence="1">Unnamed protein product</fullName>
    </submittedName>
</protein>
<name>A0ACB5TZK4_AMBMO</name>
<evidence type="ECO:0000313" key="2">
    <source>
        <dbReference type="Proteomes" id="UP001165064"/>
    </source>
</evidence>
<dbReference type="Proteomes" id="UP001165064">
    <property type="component" value="Unassembled WGS sequence"/>
</dbReference>
<keyword evidence="2" id="KW-1185">Reference proteome</keyword>
<reference evidence="1" key="1">
    <citation type="submission" date="2023-04" db="EMBL/GenBank/DDBJ databases">
        <title>Ambrosiozyma monospora NBRC 10751.</title>
        <authorList>
            <person name="Ichikawa N."/>
            <person name="Sato H."/>
            <person name="Tonouchi N."/>
        </authorList>
    </citation>
    <scope>NUCLEOTIDE SEQUENCE</scope>
    <source>
        <strain evidence="1">NBRC 10751</strain>
    </source>
</reference>
<comment type="caution">
    <text evidence="1">The sequence shown here is derived from an EMBL/GenBank/DDBJ whole genome shotgun (WGS) entry which is preliminary data.</text>
</comment>
<accession>A0ACB5TZK4</accession>
<proteinExistence type="predicted"/>
<organism evidence="1 2">
    <name type="scientific">Ambrosiozyma monospora</name>
    <name type="common">Yeast</name>
    <name type="synonym">Endomycopsis monosporus</name>
    <dbReference type="NCBI Taxonomy" id="43982"/>
    <lineage>
        <taxon>Eukaryota</taxon>
        <taxon>Fungi</taxon>
        <taxon>Dikarya</taxon>
        <taxon>Ascomycota</taxon>
        <taxon>Saccharomycotina</taxon>
        <taxon>Pichiomycetes</taxon>
        <taxon>Pichiales</taxon>
        <taxon>Pichiaceae</taxon>
        <taxon>Ambrosiozyma</taxon>
    </lineage>
</organism>
<evidence type="ECO:0000313" key="1">
    <source>
        <dbReference type="EMBL" id="GME98051.1"/>
    </source>
</evidence>
<sequence length="217" mass="23793">MSKLTHRSTHIEPQEEDVHDPRLMEWDSPDDPENPLNWPSWKKWYCTMTVAFLCLVITLGSSIYVCAIPEMMAKWKISQTLGLSGLTFYLLGLAFGPVVAAPLSELFGRKVVYCGSLPVSMLFIMGVGLSKHIRETLVLRFFAGLTASGALAVGGGTVSDIWAPQDLGKAMTFFCLAPFAGPVIGPIIGGFAAQHYVSKDLNKIGGLRWTIESRREV</sequence>
<gene>
    <name evidence="1" type="ORF">Amon02_001039300</name>
</gene>
<dbReference type="EMBL" id="BSXS01010355">
    <property type="protein sequence ID" value="GME98051.1"/>
    <property type="molecule type" value="Genomic_DNA"/>
</dbReference>